<evidence type="ECO:0000256" key="1">
    <source>
        <dbReference type="ARBA" id="ARBA00023157"/>
    </source>
</evidence>
<organism evidence="3">
    <name type="scientific">Inonotus obliquus</name>
    <dbReference type="NCBI Taxonomy" id="167356"/>
    <lineage>
        <taxon>Eukaryota</taxon>
        <taxon>Fungi</taxon>
        <taxon>Dikarya</taxon>
        <taxon>Basidiomycota</taxon>
        <taxon>Agaricomycotina</taxon>
        <taxon>Agaricomycetes</taxon>
        <taxon>Hymenochaetales</taxon>
        <taxon>Hymenochaetaceae</taxon>
        <taxon>Inonotus</taxon>
    </lineage>
</organism>
<proteinExistence type="predicted"/>
<dbReference type="NCBIfam" id="TIGR01068">
    <property type="entry name" value="thioredoxin"/>
    <property type="match status" value="1"/>
</dbReference>
<dbReference type="PRINTS" id="PR00421">
    <property type="entry name" value="THIOREDOXIN"/>
</dbReference>
<dbReference type="CDD" id="cd02947">
    <property type="entry name" value="TRX_family"/>
    <property type="match status" value="1"/>
</dbReference>
<dbReference type="GO" id="GO:0015035">
    <property type="term" value="F:protein-disulfide reductase activity"/>
    <property type="evidence" value="ECO:0007669"/>
    <property type="project" value="InterPro"/>
</dbReference>
<accession>A0A0N9JZB1</accession>
<dbReference type="InterPro" id="IPR013766">
    <property type="entry name" value="Thioredoxin_domain"/>
</dbReference>
<feature type="domain" description="Thioredoxin" evidence="2">
    <location>
        <begin position="1"/>
        <end position="110"/>
    </location>
</feature>
<dbReference type="Gene3D" id="3.40.30.10">
    <property type="entry name" value="Glutaredoxin"/>
    <property type="match status" value="1"/>
</dbReference>
<reference evidence="3" key="1">
    <citation type="journal article" date="2016" name="Appl. Microbiol. Biotechnol.">
        <title>Reversible S-nitrosylation limits over synthesis of fungal styrylpyrone upon nitric oxide burst.</title>
        <authorList>
            <person name="Zhao Y."/>
            <person name="He M."/>
            <person name="Xi Q."/>
            <person name="Ding J."/>
            <person name="Hao B."/>
            <person name="Keller N.P."/>
            <person name="Zheng W."/>
        </authorList>
    </citation>
    <scope>NUCLEOTIDE SEQUENCE</scope>
    <source>
        <strain evidence="3">ATCC 28281</strain>
    </source>
</reference>
<sequence length="164" mass="17527">MANNLNEISSLSELQRIIEKSPDKLTVIDFYATWCGPCKMMAPTFAEVAKSTPNVNFVKCDVDKAQDVAKEYKISAMPTFAFVRPGSEPQFVRGAMQKDKFKAVVEQHAAGLAGGTTPFSGRGQTLGGAPAAPPIGTGGIINLSPQAKVLLGLVGAYLLLWYFS</sequence>
<dbReference type="Pfam" id="PF00085">
    <property type="entry name" value="Thioredoxin"/>
    <property type="match status" value="1"/>
</dbReference>
<protein>
    <submittedName>
        <fullName evidence="3">Thioredoxin-like protein-2</fullName>
    </submittedName>
</protein>
<dbReference type="InterPro" id="IPR005746">
    <property type="entry name" value="Thioredoxin"/>
</dbReference>
<dbReference type="AlphaFoldDB" id="A0A0N9JZB1"/>
<dbReference type="PROSITE" id="PS51352">
    <property type="entry name" value="THIOREDOXIN_2"/>
    <property type="match status" value="1"/>
</dbReference>
<dbReference type="InterPro" id="IPR036249">
    <property type="entry name" value="Thioredoxin-like_sf"/>
</dbReference>
<dbReference type="PANTHER" id="PTHR46115">
    <property type="entry name" value="THIOREDOXIN-LIKE PROTEIN 1"/>
    <property type="match status" value="1"/>
</dbReference>
<keyword evidence="1" id="KW-1015">Disulfide bond</keyword>
<dbReference type="EMBL" id="KR119065">
    <property type="protein sequence ID" value="ALG35749.1"/>
    <property type="molecule type" value="Genomic_DNA"/>
</dbReference>
<evidence type="ECO:0000313" key="3">
    <source>
        <dbReference type="EMBL" id="ALG35749.1"/>
    </source>
</evidence>
<evidence type="ECO:0000259" key="2">
    <source>
        <dbReference type="PROSITE" id="PS51352"/>
    </source>
</evidence>
<name>A0A0N9JZB1_9AGAM</name>
<dbReference type="SUPFAM" id="SSF52833">
    <property type="entry name" value="Thioredoxin-like"/>
    <property type="match status" value="1"/>
</dbReference>
<dbReference type="InterPro" id="IPR017937">
    <property type="entry name" value="Thioredoxin_CS"/>
</dbReference>
<dbReference type="PROSITE" id="PS00194">
    <property type="entry name" value="THIOREDOXIN_1"/>
    <property type="match status" value="1"/>
</dbReference>